<evidence type="ECO:0000313" key="3">
    <source>
        <dbReference type="Proteomes" id="UP000631114"/>
    </source>
</evidence>
<organism evidence="2 3">
    <name type="scientific">Coptis chinensis</name>
    <dbReference type="NCBI Taxonomy" id="261450"/>
    <lineage>
        <taxon>Eukaryota</taxon>
        <taxon>Viridiplantae</taxon>
        <taxon>Streptophyta</taxon>
        <taxon>Embryophyta</taxon>
        <taxon>Tracheophyta</taxon>
        <taxon>Spermatophyta</taxon>
        <taxon>Magnoliopsida</taxon>
        <taxon>Ranunculales</taxon>
        <taxon>Ranunculaceae</taxon>
        <taxon>Coptidoideae</taxon>
        <taxon>Coptis</taxon>
    </lineage>
</organism>
<name>A0A835GY92_9MAGN</name>
<accession>A0A835GY92</accession>
<sequence length="295" mass="31957">MLGSRDVMLDYAKACVEVPISETYPDSLRFKIGGREVEVGVEYMWLPAICSLCNKLGHKEPKCQNRTGTNTNTVGENARGEGEVPVGNMGMNAIQGEIGEGTSLGQENPAGSSKTISHGQDTAVNETIRPEISQQALVVFEEVIGTVVPQGQCQALAAVEEIVANPNHNLSLVNVSNDNNNTQQGHATQEERNQFAVLVDTEDDLEDDISDKEKDLFSDHEVESTQDEVLRLKSGKARSNSCSTDSSNMSAPSKARTRAQRRSNEEVTSPIYEKSGKKGKAKSKGSGGKMLSQWK</sequence>
<proteinExistence type="predicted"/>
<dbReference type="PANTHER" id="PTHR31286:SF181">
    <property type="entry name" value="ZINC KNUCKLE (CCHC-TYPE) FAMILY PROTEIN"/>
    <property type="match status" value="1"/>
</dbReference>
<feature type="compositionally biased region" description="Polar residues" evidence="1">
    <location>
        <begin position="103"/>
        <end position="120"/>
    </location>
</feature>
<evidence type="ECO:0000256" key="1">
    <source>
        <dbReference type="SAM" id="MobiDB-lite"/>
    </source>
</evidence>
<keyword evidence="3" id="KW-1185">Reference proteome</keyword>
<protein>
    <recommendedName>
        <fullName evidence="4">DUF4283 domain-containing protein</fullName>
    </recommendedName>
</protein>
<dbReference type="InterPro" id="IPR040256">
    <property type="entry name" value="At4g02000-like"/>
</dbReference>
<comment type="caution">
    <text evidence="2">The sequence shown here is derived from an EMBL/GenBank/DDBJ whole genome shotgun (WGS) entry which is preliminary data.</text>
</comment>
<feature type="region of interest" description="Disordered" evidence="1">
    <location>
        <begin position="218"/>
        <end position="295"/>
    </location>
</feature>
<feature type="compositionally biased region" description="Low complexity" evidence="1">
    <location>
        <begin position="239"/>
        <end position="250"/>
    </location>
</feature>
<evidence type="ECO:0008006" key="4">
    <source>
        <dbReference type="Google" id="ProtNLM"/>
    </source>
</evidence>
<evidence type="ECO:0000313" key="2">
    <source>
        <dbReference type="EMBL" id="KAF9589054.1"/>
    </source>
</evidence>
<feature type="region of interest" description="Disordered" evidence="1">
    <location>
        <begin position="67"/>
        <end position="87"/>
    </location>
</feature>
<reference evidence="2 3" key="1">
    <citation type="submission" date="2020-10" db="EMBL/GenBank/DDBJ databases">
        <title>The Coptis chinensis genome and diversification of protoberbering-type alkaloids.</title>
        <authorList>
            <person name="Wang B."/>
            <person name="Shu S."/>
            <person name="Song C."/>
            <person name="Liu Y."/>
        </authorList>
    </citation>
    <scope>NUCLEOTIDE SEQUENCE [LARGE SCALE GENOMIC DNA]</scope>
    <source>
        <strain evidence="2">HL-2020</strain>
        <tissue evidence="2">Leaf</tissue>
    </source>
</reference>
<dbReference type="Proteomes" id="UP000631114">
    <property type="component" value="Unassembled WGS sequence"/>
</dbReference>
<dbReference type="PANTHER" id="PTHR31286">
    <property type="entry name" value="GLYCINE-RICH CELL WALL STRUCTURAL PROTEIN 1.8-LIKE"/>
    <property type="match status" value="1"/>
</dbReference>
<dbReference type="OrthoDB" id="1112773at2759"/>
<gene>
    <name evidence="2" type="ORF">IFM89_018316</name>
</gene>
<dbReference type="EMBL" id="JADFTS010000009">
    <property type="protein sequence ID" value="KAF9589054.1"/>
    <property type="molecule type" value="Genomic_DNA"/>
</dbReference>
<dbReference type="AlphaFoldDB" id="A0A835GY92"/>
<feature type="region of interest" description="Disordered" evidence="1">
    <location>
        <begin position="101"/>
        <end position="120"/>
    </location>
</feature>
<feature type="compositionally biased region" description="Basic and acidic residues" evidence="1">
    <location>
        <begin position="218"/>
        <end position="231"/>
    </location>
</feature>